<evidence type="ECO:0000313" key="15">
    <source>
        <dbReference type="Proteomes" id="UP000054976"/>
    </source>
</evidence>
<evidence type="ECO:0000256" key="7">
    <source>
        <dbReference type="ARBA" id="ARBA00061566"/>
    </source>
</evidence>
<dbReference type="STRING" id="86166.TAGGR_1763"/>
<dbReference type="PIRSF" id="PIRSF006444">
    <property type="entry name" value="PaaK"/>
    <property type="match status" value="1"/>
</dbReference>
<dbReference type="RefSeq" id="WP_059176015.1">
    <property type="nucleotide sequence ID" value="NZ_BCNO01000001.1"/>
</dbReference>
<comment type="similarity">
    <text evidence="7 11">Belongs to the phenylacetyl-CoA ligase family.</text>
</comment>
<proteinExistence type="inferred from homology"/>
<dbReference type="InterPro" id="IPR011880">
    <property type="entry name" value="PA_CoA_ligase"/>
</dbReference>
<keyword evidence="5 11" id="KW-0547">Nucleotide-binding</keyword>
<evidence type="ECO:0000256" key="8">
    <source>
        <dbReference type="ARBA" id="ARBA00066629"/>
    </source>
</evidence>
<dbReference type="GO" id="GO:0010124">
    <property type="term" value="P:phenylacetate catabolic process"/>
    <property type="evidence" value="ECO:0007669"/>
    <property type="project" value="UniProtKB-UniRule"/>
</dbReference>
<dbReference type="CDD" id="cd05913">
    <property type="entry name" value="PaaK"/>
    <property type="match status" value="1"/>
</dbReference>
<dbReference type="InterPro" id="IPR042099">
    <property type="entry name" value="ANL_N_sf"/>
</dbReference>
<dbReference type="UniPathway" id="UPA00930"/>
<dbReference type="InterPro" id="IPR000873">
    <property type="entry name" value="AMP-dep_synth/lig_dom"/>
</dbReference>
<evidence type="ECO:0000256" key="6">
    <source>
        <dbReference type="ARBA" id="ARBA00060591"/>
    </source>
</evidence>
<evidence type="ECO:0000256" key="4">
    <source>
        <dbReference type="ARBA" id="ARBA00022598"/>
    </source>
</evidence>
<evidence type="ECO:0000256" key="2">
    <source>
        <dbReference type="ARBA" id="ARBA00022450"/>
    </source>
</evidence>
<reference evidence="15" key="1">
    <citation type="submission" date="2016-01" db="EMBL/GenBank/DDBJ databases">
        <title>Draft genome sequence of Thermodesulfovibrio aggregans strain TGE-P1.</title>
        <authorList>
            <person name="Sekiguchi Y."/>
            <person name="Ohashi A."/>
            <person name="Matsuura N."/>
            <person name="Tourlousse M.D."/>
        </authorList>
    </citation>
    <scope>NUCLEOTIDE SEQUENCE [LARGE SCALE GENOMIC DNA]</scope>
    <source>
        <strain evidence="15">TGE-P1</strain>
    </source>
</reference>
<gene>
    <name evidence="14" type="ORF">TAGGR_1763</name>
</gene>
<dbReference type="GO" id="GO:0047475">
    <property type="term" value="F:phenylacetate-CoA ligase activity"/>
    <property type="evidence" value="ECO:0007669"/>
    <property type="project" value="UniProtKB-EC"/>
</dbReference>
<comment type="function">
    <text evidence="11">Catalyzes the activation of phenylacetic acid (PA) to phenylacetyl-CoA (PA-CoA).</text>
</comment>
<dbReference type="Pfam" id="PF14535">
    <property type="entry name" value="AMP-binding_C_2"/>
    <property type="match status" value="1"/>
</dbReference>
<organism evidence="14 15">
    <name type="scientific">Thermodesulfovibrio aggregans</name>
    <dbReference type="NCBI Taxonomy" id="86166"/>
    <lineage>
        <taxon>Bacteria</taxon>
        <taxon>Pseudomonadati</taxon>
        <taxon>Nitrospirota</taxon>
        <taxon>Thermodesulfovibrionia</taxon>
        <taxon>Thermodesulfovibrionales</taxon>
        <taxon>Thermodesulfovibrionaceae</taxon>
        <taxon>Thermodesulfovibrio</taxon>
    </lineage>
</organism>
<comment type="catalytic activity">
    <reaction evidence="11">
        <text>2-phenylacetate + ATP + CoA = phenylacetyl-CoA + AMP + diphosphate</text>
        <dbReference type="Rhea" id="RHEA:20956"/>
        <dbReference type="ChEBI" id="CHEBI:18401"/>
        <dbReference type="ChEBI" id="CHEBI:30616"/>
        <dbReference type="ChEBI" id="CHEBI:33019"/>
        <dbReference type="ChEBI" id="CHEBI:57287"/>
        <dbReference type="ChEBI" id="CHEBI:57390"/>
        <dbReference type="ChEBI" id="CHEBI:456215"/>
        <dbReference type="EC" id="6.2.1.30"/>
    </reaction>
</comment>
<keyword evidence="3" id="KW-0597">Phosphoprotein</keyword>
<evidence type="ECO:0000256" key="11">
    <source>
        <dbReference type="PIRNR" id="PIRNR006444"/>
    </source>
</evidence>
<evidence type="ECO:0000256" key="1">
    <source>
        <dbReference type="ARBA" id="ARBA00011245"/>
    </source>
</evidence>
<dbReference type="Proteomes" id="UP000054976">
    <property type="component" value="Unassembled WGS sequence"/>
</dbReference>
<evidence type="ECO:0000256" key="5">
    <source>
        <dbReference type="ARBA" id="ARBA00022741"/>
    </source>
</evidence>
<dbReference type="Pfam" id="PF00501">
    <property type="entry name" value="AMP-binding"/>
    <property type="match status" value="1"/>
</dbReference>
<keyword evidence="4 11" id="KW-0436">Ligase</keyword>
<evidence type="ECO:0000259" key="12">
    <source>
        <dbReference type="Pfam" id="PF00501"/>
    </source>
</evidence>
<dbReference type="EMBL" id="BCNO01000001">
    <property type="protein sequence ID" value="GAQ94579.1"/>
    <property type="molecule type" value="Genomic_DNA"/>
</dbReference>
<dbReference type="PANTHER" id="PTHR43439">
    <property type="entry name" value="PHENYLACETATE-COENZYME A LIGASE"/>
    <property type="match status" value="1"/>
</dbReference>
<accession>A0A0U9HNC5</accession>
<keyword evidence="15" id="KW-1185">Reference proteome</keyword>
<comment type="subunit">
    <text evidence="1">Monomer.</text>
</comment>
<feature type="domain" description="AMP-dependent ligase C-terminal" evidence="13">
    <location>
        <begin position="332"/>
        <end position="422"/>
    </location>
</feature>
<evidence type="ECO:0000313" key="14">
    <source>
        <dbReference type="EMBL" id="GAQ94579.1"/>
    </source>
</evidence>
<dbReference type="AlphaFoldDB" id="A0A0U9HNC5"/>
<keyword evidence="2" id="KW-0596">Phosphopantetheine</keyword>
<dbReference type="Gene3D" id="3.30.300.30">
    <property type="match status" value="1"/>
</dbReference>
<dbReference type="GO" id="GO:0000166">
    <property type="term" value="F:nucleotide binding"/>
    <property type="evidence" value="ECO:0007669"/>
    <property type="project" value="UniProtKB-KW"/>
</dbReference>
<evidence type="ECO:0000256" key="10">
    <source>
        <dbReference type="ARBA" id="ARBA00075111"/>
    </source>
</evidence>
<dbReference type="PANTHER" id="PTHR43439:SF2">
    <property type="entry name" value="ENZYME, PUTATIVE (JCVI)-RELATED"/>
    <property type="match status" value="1"/>
</dbReference>
<evidence type="ECO:0000256" key="3">
    <source>
        <dbReference type="ARBA" id="ARBA00022553"/>
    </source>
</evidence>
<evidence type="ECO:0000256" key="9">
    <source>
        <dbReference type="ARBA" id="ARBA00068695"/>
    </source>
</evidence>
<dbReference type="Gene3D" id="3.40.50.12780">
    <property type="entry name" value="N-terminal domain of ligase-like"/>
    <property type="match status" value="1"/>
</dbReference>
<dbReference type="InterPro" id="IPR051414">
    <property type="entry name" value="Adenylate-forming_Reductase"/>
</dbReference>
<dbReference type="EC" id="6.2.1.30" evidence="8 11"/>
<feature type="domain" description="AMP-dependent synthetase/ligase" evidence="12">
    <location>
        <begin position="56"/>
        <end position="282"/>
    </location>
</feature>
<dbReference type="OrthoDB" id="580775at2"/>
<dbReference type="FunFam" id="3.40.50.12780:FF:000016">
    <property type="entry name" value="Phenylacetate-coenzyme A ligase"/>
    <property type="match status" value="1"/>
</dbReference>
<dbReference type="InterPro" id="IPR045851">
    <property type="entry name" value="AMP-bd_C_sf"/>
</dbReference>
<sequence length="425" mass="48014">MFNSVQETLPREEIEKIQIAGLRKTLKYLKNSNSCLKEKYKHIEPEDIKSLDDLKLLPFTTKDELRDCYPFKHIACDISDCARMHMSSGTTGVPVINAMTRGDIAQWGEIMARCLSCAGLTEKDRIQIMPSFGLFNGGFGFHYGAERLGCFIVPAGAGRSLMQLKLIKELEVTAIGAIASYPARLIEVARESGFDFRETKLRVAILGAETWSDEYRKRIEEEMNVKTFDIIGLTETGGVGLGIDCPARAGIHIWEDHYIVEIIDSETGQPLPEGKEGEMVITTLTREGLPLIRYRTRDISSILSYEKCECGRTHVRVSRIRGRTDDMLKVKGVNFYPSQVEQILLKYKGLSPYYQLVIETVKGKDEMTIIVEKADNGITQKELEHLDLELYDFLGFHSKIQVVPEGTIQRVPGKAVRIVDKRKKI</sequence>
<evidence type="ECO:0000259" key="13">
    <source>
        <dbReference type="Pfam" id="PF14535"/>
    </source>
</evidence>
<protein>
    <recommendedName>
        <fullName evidence="9 11">Phenylacetate-coenzyme A ligase</fullName>
        <ecNumber evidence="8 11">6.2.1.30</ecNumber>
    </recommendedName>
    <alternativeName>
        <fullName evidence="10 11">Phenylacetyl-CoA ligase</fullName>
    </alternativeName>
</protein>
<name>A0A0U9HNC5_9BACT</name>
<dbReference type="InterPro" id="IPR028154">
    <property type="entry name" value="AMP-dep_Lig_C"/>
</dbReference>
<comment type="caution">
    <text evidence="14">The sequence shown here is derived from an EMBL/GenBank/DDBJ whole genome shotgun (WGS) entry which is preliminary data.</text>
</comment>
<dbReference type="SUPFAM" id="SSF56801">
    <property type="entry name" value="Acetyl-CoA synthetase-like"/>
    <property type="match status" value="1"/>
</dbReference>
<comment type="pathway">
    <text evidence="6 11">Aromatic compound metabolism; phenylacetate degradation.</text>
</comment>